<feature type="chain" id="PRO_5040150578" description="Secreted RxLR effector peptide protein" evidence="2">
    <location>
        <begin position="19"/>
        <end position="144"/>
    </location>
</feature>
<evidence type="ECO:0000313" key="3">
    <source>
        <dbReference type="EMBL" id="KAF2100358.1"/>
    </source>
</evidence>
<gene>
    <name evidence="3" type="ORF">NA57DRAFT_73969</name>
</gene>
<organism evidence="3 4">
    <name type="scientific">Rhizodiscina lignyota</name>
    <dbReference type="NCBI Taxonomy" id="1504668"/>
    <lineage>
        <taxon>Eukaryota</taxon>
        <taxon>Fungi</taxon>
        <taxon>Dikarya</taxon>
        <taxon>Ascomycota</taxon>
        <taxon>Pezizomycotina</taxon>
        <taxon>Dothideomycetes</taxon>
        <taxon>Pleosporomycetidae</taxon>
        <taxon>Aulographales</taxon>
        <taxon>Rhizodiscinaceae</taxon>
        <taxon>Rhizodiscina</taxon>
    </lineage>
</organism>
<accession>A0A9P4IJD0</accession>
<comment type="caution">
    <text evidence="3">The sequence shown here is derived from an EMBL/GenBank/DDBJ whole genome shotgun (WGS) entry which is preliminary data.</text>
</comment>
<protein>
    <recommendedName>
        <fullName evidence="5">Secreted RxLR effector peptide protein</fullName>
    </recommendedName>
</protein>
<evidence type="ECO:0008006" key="5">
    <source>
        <dbReference type="Google" id="ProtNLM"/>
    </source>
</evidence>
<keyword evidence="2" id="KW-0732">Signal</keyword>
<reference evidence="3" key="1">
    <citation type="journal article" date="2020" name="Stud. Mycol.">
        <title>101 Dothideomycetes genomes: a test case for predicting lifestyles and emergence of pathogens.</title>
        <authorList>
            <person name="Haridas S."/>
            <person name="Albert R."/>
            <person name="Binder M."/>
            <person name="Bloem J."/>
            <person name="Labutti K."/>
            <person name="Salamov A."/>
            <person name="Andreopoulos B."/>
            <person name="Baker S."/>
            <person name="Barry K."/>
            <person name="Bills G."/>
            <person name="Bluhm B."/>
            <person name="Cannon C."/>
            <person name="Castanera R."/>
            <person name="Culley D."/>
            <person name="Daum C."/>
            <person name="Ezra D."/>
            <person name="Gonzalez J."/>
            <person name="Henrissat B."/>
            <person name="Kuo A."/>
            <person name="Liang C."/>
            <person name="Lipzen A."/>
            <person name="Lutzoni F."/>
            <person name="Magnuson J."/>
            <person name="Mondo S."/>
            <person name="Nolan M."/>
            <person name="Ohm R."/>
            <person name="Pangilinan J."/>
            <person name="Park H.-J."/>
            <person name="Ramirez L."/>
            <person name="Alfaro M."/>
            <person name="Sun H."/>
            <person name="Tritt A."/>
            <person name="Yoshinaga Y."/>
            <person name="Zwiers L.-H."/>
            <person name="Turgeon B."/>
            <person name="Goodwin S."/>
            <person name="Spatafora J."/>
            <person name="Crous P."/>
            <person name="Grigoriev I."/>
        </authorList>
    </citation>
    <scope>NUCLEOTIDE SEQUENCE</scope>
    <source>
        <strain evidence="3">CBS 133067</strain>
    </source>
</reference>
<dbReference type="AlphaFoldDB" id="A0A9P4IJD0"/>
<feature type="region of interest" description="Disordered" evidence="1">
    <location>
        <begin position="62"/>
        <end position="91"/>
    </location>
</feature>
<sequence length="144" mass="16116">MRSVLLFAAVLSAVTVLANPIDLNRAEELRFQGRSEHDILVELGVRHPTPSLGDTDLDFINAAEHEKRDALPEPQPEPEPEPKKKKTDAKLKAAIESVMHKTLQSMRRGLELAGVVREAEPAANAYEGMEGLVRKPEYRVRLRM</sequence>
<feature type="signal peptide" evidence="2">
    <location>
        <begin position="1"/>
        <end position="18"/>
    </location>
</feature>
<name>A0A9P4IJD0_9PEZI</name>
<evidence type="ECO:0000256" key="2">
    <source>
        <dbReference type="SAM" id="SignalP"/>
    </source>
</evidence>
<evidence type="ECO:0000313" key="4">
    <source>
        <dbReference type="Proteomes" id="UP000799772"/>
    </source>
</evidence>
<keyword evidence="4" id="KW-1185">Reference proteome</keyword>
<evidence type="ECO:0000256" key="1">
    <source>
        <dbReference type="SAM" id="MobiDB-lite"/>
    </source>
</evidence>
<dbReference type="EMBL" id="ML978124">
    <property type="protein sequence ID" value="KAF2100358.1"/>
    <property type="molecule type" value="Genomic_DNA"/>
</dbReference>
<proteinExistence type="predicted"/>
<dbReference type="Proteomes" id="UP000799772">
    <property type="component" value="Unassembled WGS sequence"/>
</dbReference>